<dbReference type="Gene3D" id="3.40.50.720">
    <property type="entry name" value="NAD(P)-binding Rossmann-like Domain"/>
    <property type="match status" value="1"/>
</dbReference>
<organism evidence="3 4">
    <name type="scientific">Lachnellula cervina</name>
    <dbReference type="NCBI Taxonomy" id="1316786"/>
    <lineage>
        <taxon>Eukaryota</taxon>
        <taxon>Fungi</taxon>
        <taxon>Dikarya</taxon>
        <taxon>Ascomycota</taxon>
        <taxon>Pezizomycotina</taxon>
        <taxon>Leotiomycetes</taxon>
        <taxon>Helotiales</taxon>
        <taxon>Lachnaceae</taxon>
        <taxon>Lachnellula</taxon>
    </lineage>
</organism>
<feature type="non-terminal residue" evidence="3">
    <location>
        <position position="391"/>
    </location>
</feature>
<evidence type="ECO:0000313" key="4">
    <source>
        <dbReference type="Proteomes" id="UP000481288"/>
    </source>
</evidence>
<dbReference type="EC" id="1.1.1.270" evidence="2"/>
<dbReference type="AlphaFoldDB" id="A0A7D8UQ16"/>
<dbReference type="InterPro" id="IPR051593">
    <property type="entry name" value="Ergosterol_Biosynth_ERG27"/>
</dbReference>
<comment type="caution">
    <text evidence="3">The sequence shown here is derived from an EMBL/GenBank/DDBJ whole genome shotgun (WGS) entry which is preliminary data.</text>
</comment>
<name>A0A7D8UQ16_9HELO</name>
<comment type="pathway">
    <text evidence="1">Steroid biosynthesis; zymosterol biosynthesis; zymosterol from lanosterol: step 5/6.</text>
</comment>
<dbReference type="GO" id="GO:0005811">
    <property type="term" value="C:lipid droplet"/>
    <property type="evidence" value="ECO:0007669"/>
    <property type="project" value="TreeGrafter"/>
</dbReference>
<dbReference type="PRINTS" id="PR00081">
    <property type="entry name" value="GDHRDH"/>
</dbReference>
<proteinExistence type="predicted"/>
<dbReference type="SUPFAM" id="SSF51735">
    <property type="entry name" value="NAD(P)-binding Rossmann-fold domains"/>
    <property type="match status" value="1"/>
</dbReference>
<evidence type="ECO:0000256" key="1">
    <source>
        <dbReference type="ARBA" id="ARBA00023589"/>
    </source>
</evidence>
<dbReference type="GO" id="GO:0005741">
    <property type="term" value="C:mitochondrial outer membrane"/>
    <property type="evidence" value="ECO:0007669"/>
    <property type="project" value="TreeGrafter"/>
</dbReference>
<dbReference type="Pfam" id="PF00106">
    <property type="entry name" value="adh_short"/>
    <property type="match status" value="1"/>
</dbReference>
<accession>A0A7D8UQ16</accession>
<feature type="non-terminal residue" evidence="3">
    <location>
        <position position="1"/>
    </location>
</feature>
<protein>
    <recommendedName>
        <fullName evidence="2">3beta-hydroxysteroid 3-dehydrogenase</fullName>
        <ecNumber evidence="2">1.1.1.270</ecNumber>
    </recommendedName>
</protein>
<sequence>TSPEEEIIQRNPHKRIAASFIHPFIVSITNPNLNPNPTAPQMPPPKPLILITGANGGLGSAFISNLLASPHAPSHHGIYTVRNPTTANTLTTILQSAPTTHNHTSDTLPLDLSSLASIRSLAASINSKVADGTYGPIRALVLNGAWQEANAGTLTPQTFTGDGYEGHFGVNYLANFLLVLLLLRSMDPEHGRIVLVSSWSHDAWDARNDSIAVYKGDEYKTLWREPGVLAKGVEYRDDGYKAGMRRYGTSKLLLVMFMYELQRKLSADPALSKISVLSLDPGAMGGTGLLRDSPAFVRFLTSYLLYYLQPLMVLLKPNGMARTPKKSGHDLLLACFDEKYLGEYPKALYLGGSEKATPSVEARDEEKQRKLWAESLKFAKIVDGDTVLKDL</sequence>
<dbReference type="PANTHER" id="PTHR43647:SF4">
    <property type="entry name" value="KETOREDUCTASE (KR) DOMAIN-CONTAINING PROTEIN"/>
    <property type="match status" value="1"/>
</dbReference>
<keyword evidence="4" id="KW-1185">Reference proteome</keyword>
<gene>
    <name evidence="3" type="primary">WWOX</name>
    <name evidence="3" type="ORF">LCER1_G007128</name>
</gene>
<reference evidence="3 4" key="1">
    <citation type="submission" date="2018-05" db="EMBL/GenBank/DDBJ databases">
        <title>Whole genome sequencing for identification of molecular markers to develop diagnostic detection tools for the regulated plant pathogen Lachnellula willkommii.</title>
        <authorList>
            <person name="Giroux E."/>
            <person name="Bilodeau G."/>
        </authorList>
    </citation>
    <scope>NUCLEOTIDE SEQUENCE [LARGE SCALE GENOMIC DNA]</scope>
    <source>
        <strain evidence="3 4">CBS 625.97</strain>
    </source>
</reference>
<dbReference type="OrthoDB" id="191139at2759"/>
<dbReference type="GO" id="GO:0000253">
    <property type="term" value="F:3-beta-hydroxysteroid 3-dehydrogenase (NADP+) activity"/>
    <property type="evidence" value="ECO:0007669"/>
    <property type="project" value="UniProtKB-EC"/>
</dbReference>
<dbReference type="PANTHER" id="PTHR43647">
    <property type="entry name" value="DEHYDROGENASE"/>
    <property type="match status" value="1"/>
</dbReference>
<dbReference type="GO" id="GO:0005789">
    <property type="term" value="C:endoplasmic reticulum membrane"/>
    <property type="evidence" value="ECO:0007669"/>
    <property type="project" value="TreeGrafter"/>
</dbReference>
<evidence type="ECO:0000313" key="3">
    <source>
        <dbReference type="EMBL" id="TVY51697.1"/>
    </source>
</evidence>
<dbReference type="EMBL" id="QGMG01000756">
    <property type="protein sequence ID" value="TVY51697.1"/>
    <property type="molecule type" value="Genomic_DNA"/>
</dbReference>
<evidence type="ECO:0000256" key="2">
    <source>
        <dbReference type="ARBA" id="ARBA00023621"/>
    </source>
</evidence>
<dbReference type="Proteomes" id="UP000481288">
    <property type="component" value="Unassembled WGS sequence"/>
</dbReference>
<dbReference type="InterPro" id="IPR002347">
    <property type="entry name" value="SDR_fam"/>
</dbReference>
<dbReference type="InterPro" id="IPR036291">
    <property type="entry name" value="NAD(P)-bd_dom_sf"/>
</dbReference>